<sequence>MVFLLNNSKTSVSSMIVKKDESPKKKKNNNGNKRASHEQAEGEVSEGMPAELERRDDHLQNGRYGGRLEGPAPGPFFSRRKSLYFGSISLQSGRTGTLCCERIEGTSQFGYSVHDGFFQMPSFYPIHSMPPLHWISTTDSNVGSAARSDRSSQQPYLPPLSSPGHPSTVPGP</sequence>
<feature type="region of interest" description="Disordered" evidence="1">
    <location>
        <begin position="140"/>
        <end position="172"/>
    </location>
</feature>
<organism evidence="2 3">
    <name type="scientific">Clonostachys chloroleuca</name>
    <dbReference type="NCBI Taxonomy" id="1926264"/>
    <lineage>
        <taxon>Eukaryota</taxon>
        <taxon>Fungi</taxon>
        <taxon>Dikarya</taxon>
        <taxon>Ascomycota</taxon>
        <taxon>Pezizomycotina</taxon>
        <taxon>Sordariomycetes</taxon>
        <taxon>Hypocreomycetidae</taxon>
        <taxon>Hypocreales</taxon>
        <taxon>Bionectriaceae</taxon>
        <taxon>Clonostachys</taxon>
    </lineage>
</organism>
<proteinExistence type="predicted"/>
<evidence type="ECO:0000313" key="3">
    <source>
        <dbReference type="Proteomes" id="UP001160390"/>
    </source>
</evidence>
<comment type="caution">
    <text evidence="2">The sequence shown here is derived from an EMBL/GenBank/DDBJ whole genome shotgun (WGS) entry which is preliminary data.</text>
</comment>
<feature type="region of interest" description="Disordered" evidence="1">
    <location>
        <begin position="1"/>
        <end position="50"/>
    </location>
</feature>
<keyword evidence="3" id="KW-1185">Reference proteome</keyword>
<feature type="compositionally biased region" description="Polar residues" evidence="1">
    <location>
        <begin position="1"/>
        <end position="14"/>
    </location>
</feature>
<name>A0AA35PVU0_9HYPO</name>
<dbReference type="EMBL" id="CABFNP030000426">
    <property type="protein sequence ID" value="CAI6014292.1"/>
    <property type="molecule type" value="Genomic_DNA"/>
</dbReference>
<accession>A0AA35PVU0</accession>
<protein>
    <submittedName>
        <fullName evidence="2">Uncharacterized protein</fullName>
    </submittedName>
</protein>
<gene>
    <name evidence="2" type="ORF">CCHLO57077_00011362</name>
</gene>
<evidence type="ECO:0000313" key="2">
    <source>
        <dbReference type="EMBL" id="CAI6014292.1"/>
    </source>
</evidence>
<evidence type="ECO:0000256" key="1">
    <source>
        <dbReference type="SAM" id="MobiDB-lite"/>
    </source>
</evidence>
<dbReference type="Proteomes" id="UP001160390">
    <property type="component" value="Unassembled WGS sequence"/>
</dbReference>
<dbReference type="AlphaFoldDB" id="A0AA35PVU0"/>
<reference evidence="2" key="1">
    <citation type="submission" date="2023-01" db="EMBL/GenBank/DDBJ databases">
        <authorList>
            <person name="Piombo E."/>
        </authorList>
    </citation>
    <scope>NUCLEOTIDE SEQUENCE</scope>
</reference>